<comment type="caution">
    <text evidence="6">The sequence shown here is derived from an EMBL/GenBank/DDBJ whole genome shotgun (WGS) entry which is preliminary data.</text>
</comment>
<name>A0A7W8M489_9FIRM</name>
<keyword evidence="7" id="KW-1185">Reference proteome</keyword>
<evidence type="ECO:0000256" key="3">
    <source>
        <dbReference type="ARBA" id="ARBA00046336"/>
    </source>
</evidence>
<sequence length="130" mass="14674">MFDNNVFIDGTCKNVVEDGKVIGYEMQTYITYYRGIPLSMINYIAVEVDGVKVNPENIRFTPDHIDWFTLKEMETVGTIKWEYGEPGTVRVLAEGGLSKGTHQVTLTVCTRTAYIPMPLEGTMTRTVVIE</sequence>
<organism evidence="6 7">
    <name type="scientific">Catenibacillus scindens</name>
    <dbReference type="NCBI Taxonomy" id="673271"/>
    <lineage>
        <taxon>Bacteria</taxon>
        <taxon>Bacillati</taxon>
        <taxon>Bacillota</taxon>
        <taxon>Clostridia</taxon>
        <taxon>Lachnospirales</taxon>
        <taxon>Lachnospiraceae</taxon>
        <taxon>Catenibacillus</taxon>
    </lineage>
</organism>
<feature type="domain" description="C-glycoside deglycosidase beta subunit" evidence="5">
    <location>
        <begin position="2"/>
        <end position="114"/>
    </location>
</feature>
<keyword evidence="2" id="KW-0119">Carbohydrate metabolism</keyword>
<dbReference type="Pfam" id="PF19906">
    <property type="entry name" value="CGDB"/>
    <property type="match status" value="1"/>
</dbReference>
<proteinExistence type="inferred from homology"/>
<evidence type="ECO:0000259" key="5">
    <source>
        <dbReference type="Pfam" id="PF19906"/>
    </source>
</evidence>
<evidence type="ECO:0000313" key="6">
    <source>
        <dbReference type="EMBL" id="MBB5263347.1"/>
    </source>
</evidence>
<comment type="similarity">
    <text evidence="3">Belongs to the C-glycoside deglycosidase beta subunit family.</text>
</comment>
<keyword evidence="1" id="KW-0456">Lyase</keyword>
<evidence type="ECO:0000313" key="7">
    <source>
        <dbReference type="Proteomes" id="UP000543642"/>
    </source>
</evidence>
<dbReference type="GO" id="GO:0016829">
    <property type="term" value="F:lyase activity"/>
    <property type="evidence" value="ECO:0007669"/>
    <property type="project" value="UniProtKB-KW"/>
</dbReference>
<reference evidence="6 7" key="1">
    <citation type="submission" date="2020-08" db="EMBL/GenBank/DDBJ databases">
        <title>Genomic Encyclopedia of Type Strains, Phase IV (KMG-IV): sequencing the most valuable type-strain genomes for metagenomic binning, comparative biology and taxonomic classification.</title>
        <authorList>
            <person name="Goeker M."/>
        </authorList>
    </citation>
    <scope>NUCLEOTIDE SEQUENCE [LARGE SCALE GENOMIC DNA]</scope>
    <source>
        <strain evidence="6 7">DSM 106146</strain>
    </source>
</reference>
<accession>A0A7W8M489</accession>
<evidence type="ECO:0000256" key="4">
    <source>
        <dbReference type="ARBA" id="ARBA00047208"/>
    </source>
</evidence>
<dbReference type="EMBL" id="JACHFW010000001">
    <property type="protein sequence ID" value="MBB5263347.1"/>
    <property type="molecule type" value="Genomic_DNA"/>
</dbReference>
<dbReference type="InterPro" id="IPR045959">
    <property type="entry name" value="CGDB"/>
</dbReference>
<evidence type="ECO:0000256" key="2">
    <source>
        <dbReference type="ARBA" id="ARBA00023277"/>
    </source>
</evidence>
<evidence type="ECO:0000256" key="1">
    <source>
        <dbReference type="ARBA" id="ARBA00023239"/>
    </source>
</evidence>
<gene>
    <name evidence="6" type="ORF">HNP82_000441</name>
</gene>
<dbReference type="Proteomes" id="UP000543642">
    <property type="component" value="Unassembled WGS sequence"/>
</dbReference>
<protein>
    <recommendedName>
        <fullName evidence="4">C-deglycosylation enzyme beta subunit</fullName>
    </recommendedName>
</protein>
<dbReference type="AlphaFoldDB" id="A0A7W8M489"/>
<dbReference type="RefSeq" id="WP_183770970.1">
    <property type="nucleotide sequence ID" value="NZ_JACHFW010000001.1"/>
</dbReference>